<evidence type="ECO:0000313" key="3">
    <source>
        <dbReference type="Proteomes" id="UP000400981"/>
    </source>
</evidence>
<dbReference type="PROSITE" id="PS51257">
    <property type="entry name" value="PROKAR_LIPOPROTEIN"/>
    <property type="match status" value="1"/>
</dbReference>
<gene>
    <name evidence="2" type="ORF">PEP31012_01019</name>
</gene>
<reference evidence="2 3" key="1">
    <citation type="submission" date="2019-08" db="EMBL/GenBank/DDBJ databases">
        <authorList>
            <person name="Peeters C."/>
        </authorList>
    </citation>
    <scope>NUCLEOTIDE SEQUENCE [LARGE SCALE GENOMIC DNA]</scope>
    <source>
        <strain evidence="2 3">LMG 31012</strain>
    </source>
</reference>
<organism evidence="2 3">
    <name type="scientific">Pandoraea eparura</name>
    <dbReference type="NCBI Taxonomy" id="2508291"/>
    <lineage>
        <taxon>Bacteria</taxon>
        <taxon>Pseudomonadati</taxon>
        <taxon>Pseudomonadota</taxon>
        <taxon>Betaproteobacteria</taxon>
        <taxon>Burkholderiales</taxon>
        <taxon>Burkholderiaceae</taxon>
        <taxon>Pandoraea</taxon>
    </lineage>
</organism>
<feature type="signal peptide" evidence="1">
    <location>
        <begin position="1"/>
        <end position="25"/>
    </location>
</feature>
<protein>
    <recommendedName>
        <fullName evidence="4">Lipoprotein</fullName>
    </recommendedName>
</protein>
<keyword evidence="3" id="KW-1185">Reference proteome</keyword>
<dbReference type="Proteomes" id="UP000400981">
    <property type="component" value="Unassembled WGS sequence"/>
</dbReference>
<keyword evidence="1" id="KW-0732">Signal</keyword>
<accession>A0A5E4SXP8</accession>
<proteinExistence type="predicted"/>
<feature type="chain" id="PRO_5022674006" description="Lipoprotein" evidence="1">
    <location>
        <begin position="26"/>
        <end position="268"/>
    </location>
</feature>
<evidence type="ECO:0000313" key="2">
    <source>
        <dbReference type="EMBL" id="VVD79513.1"/>
    </source>
</evidence>
<evidence type="ECO:0008006" key="4">
    <source>
        <dbReference type="Google" id="ProtNLM"/>
    </source>
</evidence>
<dbReference type="AlphaFoldDB" id="A0A5E4SXP8"/>
<dbReference type="RefSeq" id="WP_150588274.1">
    <property type="nucleotide sequence ID" value="NZ_CABPSH010000002.1"/>
</dbReference>
<evidence type="ECO:0000256" key="1">
    <source>
        <dbReference type="SAM" id="SignalP"/>
    </source>
</evidence>
<dbReference type="EMBL" id="CABPSH010000002">
    <property type="protein sequence ID" value="VVD79513.1"/>
    <property type="molecule type" value="Genomic_DNA"/>
</dbReference>
<dbReference type="OrthoDB" id="9127652at2"/>
<name>A0A5E4SXP8_9BURK</name>
<sequence>MNKRTHTKIGLAVAVFVMASLGACSRGNGNQEVATSTTNTSAQSDEDRALTQGKKIGHVLPFKICRLAVNDQFTNGYTLEQAEIRVSASAKPEDWFATAAAAAGYLADAGVAEAVELDVTRDDLPTEGVAGEYAWLAQINIGRDAKQSTGQKLPYDWSSFNPIFMSAERAAPWESIAIHDAFDALPERLQDQDKASEAAVRIKKQMGLNYLPDLSLTGPVFSGNALENRKLNDYHIETGADAVSQLDHLKELAQGKPVHDLECPDWHI</sequence>